<feature type="transmembrane region" description="Helical" evidence="9">
    <location>
        <begin position="294"/>
        <end position="315"/>
    </location>
</feature>
<evidence type="ECO:0000256" key="4">
    <source>
        <dbReference type="ARBA" id="ARBA00022692"/>
    </source>
</evidence>
<comment type="similarity">
    <text evidence="2 7">Belongs to the sodium:solute symporter (SSF) (TC 2.A.21) family.</text>
</comment>
<feature type="transmembrane region" description="Helical" evidence="9">
    <location>
        <begin position="203"/>
        <end position="234"/>
    </location>
</feature>
<dbReference type="InterPro" id="IPR050277">
    <property type="entry name" value="Sodium:Solute_Symporter"/>
</dbReference>
<evidence type="ECO:0000256" key="3">
    <source>
        <dbReference type="ARBA" id="ARBA00022448"/>
    </source>
</evidence>
<feature type="region of interest" description="Disordered" evidence="8">
    <location>
        <begin position="441"/>
        <end position="474"/>
    </location>
</feature>
<evidence type="ECO:0008006" key="12">
    <source>
        <dbReference type="Google" id="ProtNLM"/>
    </source>
</evidence>
<dbReference type="Proteomes" id="UP001273166">
    <property type="component" value="Unassembled WGS sequence"/>
</dbReference>
<dbReference type="Pfam" id="PF00474">
    <property type="entry name" value="SSF"/>
    <property type="match status" value="1"/>
</dbReference>
<evidence type="ECO:0000256" key="6">
    <source>
        <dbReference type="ARBA" id="ARBA00023136"/>
    </source>
</evidence>
<proteinExistence type="inferred from homology"/>
<evidence type="ECO:0000256" key="5">
    <source>
        <dbReference type="ARBA" id="ARBA00022989"/>
    </source>
</evidence>
<evidence type="ECO:0000256" key="9">
    <source>
        <dbReference type="SAM" id="Phobius"/>
    </source>
</evidence>
<keyword evidence="6 9" id="KW-0472">Membrane</keyword>
<feature type="transmembrane region" description="Helical" evidence="9">
    <location>
        <begin position="254"/>
        <end position="274"/>
    </location>
</feature>
<evidence type="ECO:0000256" key="8">
    <source>
        <dbReference type="SAM" id="MobiDB-lite"/>
    </source>
</evidence>
<protein>
    <recommendedName>
        <fullName evidence="12">Urea transporter</fullName>
    </recommendedName>
</protein>
<evidence type="ECO:0000256" key="1">
    <source>
        <dbReference type="ARBA" id="ARBA00004141"/>
    </source>
</evidence>
<evidence type="ECO:0000256" key="7">
    <source>
        <dbReference type="RuleBase" id="RU362091"/>
    </source>
</evidence>
<feature type="transmembrane region" description="Helical" evidence="9">
    <location>
        <begin position="17"/>
        <end position="40"/>
    </location>
</feature>
<keyword evidence="4 9" id="KW-0812">Transmembrane</keyword>
<feature type="transmembrane region" description="Helical" evidence="9">
    <location>
        <begin position="394"/>
        <end position="417"/>
    </location>
</feature>
<accession>A0AAJ0M763</accession>
<feature type="transmembrane region" description="Helical" evidence="9">
    <location>
        <begin position="354"/>
        <end position="374"/>
    </location>
</feature>
<dbReference type="InterPro" id="IPR001734">
    <property type="entry name" value="Na/solute_symporter"/>
</dbReference>
<dbReference type="PANTHER" id="PTHR48086:SF10">
    <property type="entry name" value="AGR155CP"/>
    <property type="match status" value="1"/>
</dbReference>
<feature type="transmembrane region" description="Helical" evidence="9">
    <location>
        <begin position="321"/>
        <end position="342"/>
    </location>
</feature>
<dbReference type="GO" id="GO:0005886">
    <property type="term" value="C:plasma membrane"/>
    <property type="evidence" value="ECO:0007669"/>
    <property type="project" value="TreeGrafter"/>
</dbReference>
<dbReference type="GO" id="GO:0015606">
    <property type="term" value="F:spermidine transmembrane transporter activity"/>
    <property type="evidence" value="ECO:0007669"/>
    <property type="project" value="TreeGrafter"/>
</dbReference>
<evidence type="ECO:0000313" key="10">
    <source>
        <dbReference type="EMBL" id="KAK3311434.1"/>
    </source>
</evidence>
<keyword evidence="5 9" id="KW-1133">Transmembrane helix</keyword>
<evidence type="ECO:0000256" key="2">
    <source>
        <dbReference type="ARBA" id="ARBA00006434"/>
    </source>
</evidence>
<feature type="transmembrane region" description="Helical" evidence="9">
    <location>
        <begin position="167"/>
        <end position="191"/>
    </location>
</feature>
<name>A0AAJ0M763_9PEZI</name>
<sequence length="474" mass="50601">ALGSGILFSYPELATLAGIQGVVVYALSSALPLLIFAVLGPIIRRRCPEGFVLTEWTRQRYGIFTALYLSFMTLVTLFLYMVSELSAIGQVVNILTGLDGLPVLIVECVVTTIYTSMGGFKISFFTDNIQGAMVFALIVIAAITIGVETKIDTSLIEPSGLTKASLLGWQLLYILPVAILTNDFFLSNFWLRTFASKTDRDLWLGVSGAVVATLIIVTLVGSTGLIAAWAGIWPGPPDAPVEGSVAFFALLEQLPNWVVGIVLVMAVTMSTAAFDSLQSAMVTSASNDLFRNRLNIWLIRAGVVLVMIPVVVIAIRAPSILQIYLISDLVSAATIPVLVIGLSDACYWWRGFEVVVGGLGGLLTVFLFGTVYYGDAQTGAELMLLEQGLYSADWGAFGAFVAAPVGGLLWGFGALALRLSIQYVMARVQGRRFDALDRPVPRGAPQLVDPEVAGDTGSSSSDAPGLAKTTGKFF</sequence>
<feature type="transmembrane region" description="Helical" evidence="9">
    <location>
        <begin position="129"/>
        <end position="147"/>
    </location>
</feature>
<evidence type="ECO:0000313" key="11">
    <source>
        <dbReference type="Proteomes" id="UP001273166"/>
    </source>
</evidence>
<dbReference type="InterPro" id="IPR038377">
    <property type="entry name" value="Na/Glc_symporter_sf"/>
</dbReference>
<keyword evidence="11" id="KW-1185">Reference proteome</keyword>
<dbReference type="Gene3D" id="1.20.1730.10">
    <property type="entry name" value="Sodium/glucose cotransporter"/>
    <property type="match status" value="1"/>
</dbReference>
<reference evidence="10" key="2">
    <citation type="submission" date="2023-06" db="EMBL/GenBank/DDBJ databases">
        <authorList>
            <consortium name="Lawrence Berkeley National Laboratory"/>
            <person name="Mondo S.J."/>
            <person name="Hensen N."/>
            <person name="Bonometti L."/>
            <person name="Westerberg I."/>
            <person name="Brannstrom I.O."/>
            <person name="Guillou S."/>
            <person name="Cros-Aarteil S."/>
            <person name="Calhoun S."/>
            <person name="Haridas S."/>
            <person name="Kuo A."/>
            <person name="Pangilinan J."/>
            <person name="Riley R."/>
            <person name="Labutti K."/>
            <person name="Andreopoulos B."/>
            <person name="Lipzen A."/>
            <person name="Chen C."/>
            <person name="Yanf M."/>
            <person name="Daum C."/>
            <person name="Ng V."/>
            <person name="Clum A."/>
            <person name="Steindorff A."/>
            <person name="Ohm R."/>
            <person name="Martin F."/>
            <person name="Silar P."/>
            <person name="Natvig D."/>
            <person name="Lalanne C."/>
            <person name="Gautier V."/>
            <person name="Ament-Velasquez S.L."/>
            <person name="Kruys A."/>
            <person name="Hutchinson M.I."/>
            <person name="Powell A.J."/>
            <person name="Barry K."/>
            <person name="Miller A.N."/>
            <person name="Grigoriev I.V."/>
            <person name="Debuchy R."/>
            <person name="Gladieux P."/>
            <person name="Thoren M.H."/>
            <person name="Johannesson H."/>
        </authorList>
    </citation>
    <scope>NUCLEOTIDE SEQUENCE</scope>
    <source>
        <strain evidence="10">CBS 333.67</strain>
    </source>
</reference>
<dbReference type="PROSITE" id="PS50283">
    <property type="entry name" value="NA_SOLUT_SYMP_3"/>
    <property type="match status" value="1"/>
</dbReference>
<comment type="subcellular location">
    <subcellularLocation>
        <location evidence="1">Membrane</location>
        <topology evidence="1">Multi-pass membrane protein</topology>
    </subcellularLocation>
</comment>
<comment type="caution">
    <text evidence="10">The sequence shown here is derived from an EMBL/GenBank/DDBJ whole genome shotgun (WGS) entry which is preliminary data.</text>
</comment>
<organism evidence="10 11">
    <name type="scientific">Chaetomium strumarium</name>
    <dbReference type="NCBI Taxonomy" id="1170767"/>
    <lineage>
        <taxon>Eukaryota</taxon>
        <taxon>Fungi</taxon>
        <taxon>Dikarya</taxon>
        <taxon>Ascomycota</taxon>
        <taxon>Pezizomycotina</taxon>
        <taxon>Sordariomycetes</taxon>
        <taxon>Sordariomycetidae</taxon>
        <taxon>Sordariales</taxon>
        <taxon>Chaetomiaceae</taxon>
        <taxon>Chaetomium</taxon>
    </lineage>
</organism>
<feature type="transmembrane region" description="Helical" evidence="9">
    <location>
        <begin position="94"/>
        <end position="117"/>
    </location>
</feature>
<dbReference type="EMBL" id="JAUDZG010000001">
    <property type="protein sequence ID" value="KAK3311434.1"/>
    <property type="molecule type" value="Genomic_DNA"/>
</dbReference>
<feature type="non-terminal residue" evidence="10">
    <location>
        <position position="1"/>
    </location>
</feature>
<keyword evidence="3" id="KW-0813">Transport</keyword>
<gene>
    <name evidence="10" type="ORF">B0T15DRAFT_387029</name>
</gene>
<dbReference type="AlphaFoldDB" id="A0AAJ0M763"/>
<dbReference type="PANTHER" id="PTHR48086">
    <property type="entry name" value="SODIUM/PROLINE SYMPORTER-RELATED"/>
    <property type="match status" value="1"/>
</dbReference>
<dbReference type="GeneID" id="87883190"/>
<feature type="transmembrane region" description="Helical" evidence="9">
    <location>
        <begin position="61"/>
        <end position="82"/>
    </location>
</feature>
<dbReference type="RefSeq" id="XP_062727214.1">
    <property type="nucleotide sequence ID" value="XM_062864361.1"/>
</dbReference>
<reference evidence="10" key="1">
    <citation type="journal article" date="2023" name="Mol. Phylogenet. Evol.">
        <title>Genome-scale phylogeny and comparative genomics of the fungal order Sordariales.</title>
        <authorList>
            <person name="Hensen N."/>
            <person name="Bonometti L."/>
            <person name="Westerberg I."/>
            <person name="Brannstrom I.O."/>
            <person name="Guillou S."/>
            <person name="Cros-Aarteil S."/>
            <person name="Calhoun S."/>
            <person name="Haridas S."/>
            <person name="Kuo A."/>
            <person name="Mondo S."/>
            <person name="Pangilinan J."/>
            <person name="Riley R."/>
            <person name="LaButti K."/>
            <person name="Andreopoulos B."/>
            <person name="Lipzen A."/>
            <person name="Chen C."/>
            <person name="Yan M."/>
            <person name="Daum C."/>
            <person name="Ng V."/>
            <person name="Clum A."/>
            <person name="Steindorff A."/>
            <person name="Ohm R.A."/>
            <person name="Martin F."/>
            <person name="Silar P."/>
            <person name="Natvig D.O."/>
            <person name="Lalanne C."/>
            <person name="Gautier V."/>
            <person name="Ament-Velasquez S.L."/>
            <person name="Kruys A."/>
            <person name="Hutchinson M.I."/>
            <person name="Powell A.J."/>
            <person name="Barry K."/>
            <person name="Miller A.N."/>
            <person name="Grigoriev I.V."/>
            <person name="Debuchy R."/>
            <person name="Gladieux P."/>
            <person name="Hiltunen Thoren M."/>
            <person name="Johannesson H."/>
        </authorList>
    </citation>
    <scope>NUCLEOTIDE SEQUENCE</scope>
    <source>
        <strain evidence="10">CBS 333.67</strain>
    </source>
</reference>